<dbReference type="Proteomes" id="UP000626109">
    <property type="component" value="Unassembled WGS sequence"/>
</dbReference>
<protein>
    <submittedName>
        <fullName evidence="2">Uncharacterized protein</fullName>
    </submittedName>
</protein>
<evidence type="ECO:0000313" key="2">
    <source>
        <dbReference type="EMBL" id="CAE8716552.1"/>
    </source>
</evidence>
<dbReference type="InterPro" id="IPR015943">
    <property type="entry name" value="WD40/YVTN_repeat-like_dom_sf"/>
</dbReference>
<dbReference type="AlphaFoldDB" id="A0A813KZK7"/>
<gene>
    <name evidence="2" type="ORF">PGLA2088_LOCUS39097</name>
</gene>
<feature type="region of interest" description="Disordered" evidence="1">
    <location>
        <begin position="566"/>
        <end position="590"/>
    </location>
</feature>
<reference evidence="2" key="1">
    <citation type="submission" date="2021-02" db="EMBL/GenBank/DDBJ databases">
        <authorList>
            <person name="Dougan E. K."/>
            <person name="Rhodes N."/>
            <person name="Thang M."/>
            <person name="Chan C."/>
        </authorList>
    </citation>
    <scope>NUCLEOTIDE SEQUENCE</scope>
</reference>
<proteinExistence type="predicted"/>
<evidence type="ECO:0000256" key="1">
    <source>
        <dbReference type="SAM" id="MobiDB-lite"/>
    </source>
</evidence>
<name>A0A813KZK7_POLGL</name>
<dbReference type="InterPro" id="IPR011047">
    <property type="entry name" value="Quinoprotein_ADH-like_sf"/>
</dbReference>
<organism evidence="2 3">
    <name type="scientific">Polarella glacialis</name>
    <name type="common">Dinoflagellate</name>
    <dbReference type="NCBI Taxonomy" id="89957"/>
    <lineage>
        <taxon>Eukaryota</taxon>
        <taxon>Sar</taxon>
        <taxon>Alveolata</taxon>
        <taxon>Dinophyceae</taxon>
        <taxon>Suessiales</taxon>
        <taxon>Suessiaceae</taxon>
        <taxon>Polarella</taxon>
    </lineage>
</organism>
<comment type="caution">
    <text evidence="2">The sequence shown here is derived from an EMBL/GenBank/DDBJ whole genome shotgun (WGS) entry which is preliminary data.</text>
</comment>
<dbReference type="SUPFAM" id="SSF50998">
    <property type="entry name" value="Quinoprotein alcohol dehydrogenase-like"/>
    <property type="match status" value="1"/>
</dbReference>
<dbReference type="Gene3D" id="2.130.10.10">
    <property type="entry name" value="YVTN repeat-like/Quinoprotein amine dehydrogenase"/>
    <property type="match status" value="1"/>
</dbReference>
<sequence length="590" mass="64573">MVLAELRRQQGEPGVLIGVLASVVAPFLKPAGRMAALTDEGKLTVLDLSSLEALQTRDLEVTEAGSLVVAPGGDHLYMFAFTQDGMFADLEILCFEQVSLIQVANIDIDASWVHCMALSPDGAQLAVSFRRRVHFIMAPALEDFDDSIINGYHATSMKYTPLGDKIVTLCSKDRLMQLLCVETCSVLSQVPLNSIDSTLKLLGYAVGHQETLVCCEFSAREGCNFRLLAVDPFAVIQDVVLLQDSPDADCKVTCCAFVHEYLAIGCIPAKVHLLDPASSAVKASASLTDTEHIFELEFVPSCQLIVAACNNAMYLLSAKDLAIVHWIRLPGFLPGVHRVHLAIDPLLISSVLIQSGITTEQVIQPVLFEEPAAYRDSELLRMQADSQWADDVEFLIGRDTASRSAGSGSRLLLESSAQDEGSSLVPSKDALFMAEFSRCPQELLDALRTGLPLKACRMGLEAEGHNFELTNGTMVFTHARQYLAAMTAQLPQTKKICVIFSESLEYLVEESIQHIGMGAWVKSRRRLDNAEAVAQDEPETRESHKEFHLVVTRTFLHYQPAPLDSVTQSTTEAHGGDNPRRKQAGIADEL</sequence>
<dbReference type="EMBL" id="CAJNNW010032984">
    <property type="protein sequence ID" value="CAE8716552.1"/>
    <property type="molecule type" value="Genomic_DNA"/>
</dbReference>
<evidence type="ECO:0000313" key="3">
    <source>
        <dbReference type="Proteomes" id="UP000626109"/>
    </source>
</evidence>
<accession>A0A813KZK7</accession>